<dbReference type="InterPro" id="IPR039277">
    <property type="entry name" value="VOZ1/VOZ2"/>
</dbReference>
<dbReference type="GO" id="GO:0043565">
    <property type="term" value="F:sequence-specific DNA binding"/>
    <property type="evidence" value="ECO:0007669"/>
    <property type="project" value="TreeGrafter"/>
</dbReference>
<feature type="non-terminal residue" evidence="2">
    <location>
        <position position="73"/>
    </location>
</feature>
<dbReference type="Proteomes" id="UP000265520">
    <property type="component" value="Unassembled WGS sequence"/>
</dbReference>
<dbReference type="GO" id="GO:0005634">
    <property type="term" value="C:nucleus"/>
    <property type="evidence" value="ECO:0007669"/>
    <property type="project" value="TreeGrafter"/>
</dbReference>
<evidence type="ECO:0000313" key="3">
    <source>
        <dbReference type="Proteomes" id="UP000265520"/>
    </source>
</evidence>
<accession>A0A392PHH7</accession>
<reference evidence="2 3" key="1">
    <citation type="journal article" date="2018" name="Front. Plant Sci.">
        <title>Red Clover (Trifolium pratense) and Zigzag Clover (T. medium) - A Picture of Genomic Similarities and Differences.</title>
        <authorList>
            <person name="Dluhosova J."/>
            <person name="Istvanek J."/>
            <person name="Nedelnik J."/>
            <person name="Repkova J."/>
        </authorList>
    </citation>
    <scope>NUCLEOTIDE SEQUENCE [LARGE SCALE GENOMIC DNA]</scope>
    <source>
        <strain evidence="3">cv. 10/8</strain>
        <tissue evidence="2">Leaf</tissue>
    </source>
</reference>
<dbReference type="GO" id="GO:0048578">
    <property type="term" value="P:positive regulation of long-day photoperiodism, flowering"/>
    <property type="evidence" value="ECO:0007669"/>
    <property type="project" value="InterPro"/>
</dbReference>
<sequence>MHQLLREWKAELESPATSLADGSLGSFTGELAQLLQEIEEKDDATSPFTSPVPLKTGLHQNNISDGNYPFFQE</sequence>
<dbReference type="PANTHER" id="PTHR33873:SF15">
    <property type="entry name" value="TRANSCRIPTION FACTOR VOZ2"/>
    <property type="match status" value="1"/>
</dbReference>
<dbReference type="GO" id="GO:0045893">
    <property type="term" value="P:positive regulation of DNA-templated transcription"/>
    <property type="evidence" value="ECO:0007669"/>
    <property type="project" value="TreeGrafter"/>
</dbReference>
<protein>
    <submittedName>
        <fullName evidence="2">Transcription factor VOZ1-like</fullName>
    </submittedName>
</protein>
<dbReference type="AlphaFoldDB" id="A0A392PHH7"/>
<dbReference type="PANTHER" id="PTHR33873">
    <property type="entry name" value="TRANSCRIPTION FACTOR VOZ1"/>
    <property type="match status" value="1"/>
</dbReference>
<evidence type="ECO:0000313" key="2">
    <source>
        <dbReference type="EMBL" id="MCI11097.1"/>
    </source>
</evidence>
<comment type="caution">
    <text evidence="2">The sequence shown here is derived from an EMBL/GenBank/DDBJ whole genome shotgun (WGS) entry which is preliminary data.</text>
</comment>
<dbReference type="EMBL" id="LXQA010078844">
    <property type="protein sequence ID" value="MCI11097.1"/>
    <property type="molecule type" value="Genomic_DNA"/>
</dbReference>
<proteinExistence type="predicted"/>
<organism evidence="2 3">
    <name type="scientific">Trifolium medium</name>
    <dbReference type="NCBI Taxonomy" id="97028"/>
    <lineage>
        <taxon>Eukaryota</taxon>
        <taxon>Viridiplantae</taxon>
        <taxon>Streptophyta</taxon>
        <taxon>Embryophyta</taxon>
        <taxon>Tracheophyta</taxon>
        <taxon>Spermatophyta</taxon>
        <taxon>Magnoliopsida</taxon>
        <taxon>eudicotyledons</taxon>
        <taxon>Gunneridae</taxon>
        <taxon>Pentapetalae</taxon>
        <taxon>rosids</taxon>
        <taxon>fabids</taxon>
        <taxon>Fabales</taxon>
        <taxon>Fabaceae</taxon>
        <taxon>Papilionoideae</taxon>
        <taxon>50 kb inversion clade</taxon>
        <taxon>NPAAA clade</taxon>
        <taxon>Hologalegina</taxon>
        <taxon>IRL clade</taxon>
        <taxon>Trifolieae</taxon>
        <taxon>Trifolium</taxon>
    </lineage>
</organism>
<name>A0A392PHH7_9FABA</name>
<evidence type="ECO:0000256" key="1">
    <source>
        <dbReference type="SAM" id="MobiDB-lite"/>
    </source>
</evidence>
<keyword evidence="3" id="KW-1185">Reference proteome</keyword>
<feature type="region of interest" description="Disordered" evidence="1">
    <location>
        <begin position="41"/>
        <end position="73"/>
    </location>
</feature>